<keyword evidence="7" id="KW-1133">Transmembrane helix</keyword>
<evidence type="ECO:0000256" key="6">
    <source>
        <dbReference type="ARBA" id="ARBA00022840"/>
    </source>
</evidence>
<keyword evidence="2" id="KW-0813">Transport</keyword>
<dbReference type="Pfam" id="PF00005">
    <property type="entry name" value="ABC_tran"/>
    <property type="match status" value="1"/>
</dbReference>
<organism evidence="9 10">
    <name type="scientific">Latilactobacillus sakei</name>
    <name type="common">Lactobacillus sakei</name>
    <dbReference type="NCBI Taxonomy" id="1599"/>
    <lineage>
        <taxon>Bacteria</taxon>
        <taxon>Bacillati</taxon>
        <taxon>Bacillota</taxon>
        <taxon>Bacilli</taxon>
        <taxon>Lactobacillales</taxon>
        <taxon>Lactobacillaceae</taxon>
        <taxon>Latilactobacillus</taxon>
    </lineage>
</organism>
<keyword evidence="4" id="KW-0812">Transmembrane</keyword>
<dbReference type="InterPro" id="IPR011527">
    <property type="entry name" value="ABC1_TM_dom"/>
</dbReference>
<reference evidence="9 10" key="1">
    <citation type="submission" date="2018-02" db="EMBL/GenBank/DDBJ databases">
        <authorList>
            <person name="Rodrigo-Torres L."/>
            <person name="Arahal R. D."/>
            <person name="Lucena T."/>
        </authorList>
    </citation>
    <scope>NUCLEOTIDE SEQUENCE [LARGE SCALE GENOMIC DNA]</scope>
    <source>
        <strain evidence="9 10">CECT 9267</strain>
    </source>
</reference>
<keyword evidence="6 9" id="KW-0067">ATP-binding</keyword>
<protein>
    <submittedName>
        <fullName evidence="9">Multidrug resistance ABC transporter ATP-binding/permease protein YheI</fullName>
        <ecNumber evidence="9">3.6.3.-</ecNumber>
    </submittedName>
</protein>
<dbReference type="Proteomes" id="UP000239650">
    <property type="component" value="Unassembled WGS sequence"/>
</dbReference>
<gene>
    <name evidence="9" type="primary">yheI_2</name>
    <name evidence="9" type="ORF">LAS9267_01616</name>
</gene>
<comment type="caution">
    <text evidence="9">The sequence shown here is derived from an EMBL/GenBank/DDBJ whole genome shotgun (WGS) entry which is preliminary data.</text>
</comment>
<dbReference type="SMART" id="SM00382">
    <property type="entry name" value="AAA"/>
    <property type="match status" value="1"/>
</dbReference>
<evidence type="ECO:0000256" key="5">
    <source>
        <dbReference type="ARBA" id="ARBA00022741"/>
    </source>
</evidence>
<dbReference type="Pfam" id="PF00664">
    <property type="entry name" value="ABC_membrane"/>
    <property type="match status" value="1"/>
</dbReference>
<dbReference type="EMBL" id="OKRC01000008">
    <property type="protein sequence ID" value="SPE22279.1"/>
    <property type="molecule type" value="Genomic_DNA"/>
</dbReference>
<dbReference type="InterPro" id="IPR039421">
    <property type="entry name" value="Type_1_exporter"/>
</dbReference>
<dbReference type="SUPFAM" id="SSF52540">
    <property type="entry name" value="P-loop containing nucleoside triphosphate hydrolases"/>
    <property type="match status" value="1"/>
</dbReference>
<accession>A0A9N7IZ31</accession>
<evidence type="ECO:0000256" key="8">
    <source>
        <dbReference type="ARBA" id="ARBA00023136"/>
    </source>
</evidence>
<evidence type="ECO:0000313" key="9">
    <source>
        <dbReference type="EMBL" id="SPE22279.1"/>
    </source>
</evidence>
<dbReference type="GO" id="GO:0005886">
    <property type="term" value="C:plasma membrane"/>
    <property type="evidence" value="ECO:0007669"/>
    <property type="project" value="UniProtKB-SubCell"/>
</dbReference>
<proteinExistence type="predicted"/>
<dbReference type="FunFam" id="3.40.50.300:FF:000221">
    <property type="entry name" value="Multidrug ABC transporter ATP-binding protein"/>
    <property type="match status" value="1"/>
</dbReference>
<evidence type="ECO:0000256" key="4">
    <source>
        <dbReference type="ARBA" id="ARBA00022692"/>
    </source>
</evidence>
<evidence type="ECO:0000256" key="7">
    <source>
        <dbReference type="ARBA" id="ARBA00022989"/>
    </source>
</evidence>
<dbReference type="GO" id="GO:0015421">
    <property type="term" value="F:ABC-type oligopeptide transporter activity"/>
    <property type="evidence" value="ECO:0007669"/>
    <property type="project" value="TreeGrafter"/>
</dbReference>
<evidence type="ECO:0000256" key="2">
    <source>
        <dbReference type="ARBA" id="ARBA00022448"/>
    </source>
</evidence>
<dbReference type="EC" id="3.6.3.-" evidence="9"/>
<dbReference type="GeneID" id="57133101"/>
<dbReference type="CDD" id="cd18548">
    <property type="entry name" value="ABC_6TM_Tm287_like"/>
    <property type="match status" value="1"/>
</dbReference>
<dbReference type="AlphaFoldDB" id="A0A9N7IZ31"/>
<dbReference type="InterPro" id="IPR003593">
    <property type="entry name" value="AAA+_ATPase"/>
</dbReference>
<keyword evidence="5" id="KW-0547">Nucleotide-binding</keyword>
<dbReference type="Gene3D" id="3.40.50.300">
    <property type="entry name" value="P-loop containing nucleotide triphosphate hydrolases"/>
    <property type="match status" value="1"/>
</dbReference>
<keyword evidence="8" id="KW-0472">Membrane</keyword>
<name>A0A9N7IZ31_LATSK</name>
<evidence type="ECO:0000256" key="3">
    <source>
        <dbReference type="ARBA" id="ARBA00022475"/>
    </source>
</evidence>
<dbReference type="SUPFAM" id="SSF90123">
    <property type="entry name" value="ABC transporter transmembrane region"/>
    <property type="match status" value="1"/>
</dbReference>
<comment type="subcellular location">
    <subcellularLocation>
        <location evidence="1">Cell membrane</location>
        <topology evidence="1">Multi-pass membrane protein</topology>
    </subcellularLocation>
</comment>
<dbReference type="PANTHER" id="PTHR43394">
    <property type="entry name" value="ATP-DEPENDENT PERMEASE MDL1, MITOCHONDRIAL"/>
    <property type="match status" value="1"/>
</dbReference>
<dbReference type="PROSITE" id="PS00211">
    <property type="entry name" value="ABC_TRANSPORTER_1"/>
    <property type="match status" value="1"/>
</dbReference>
<sequence>MSLLKQHLKPYLGVFSLSILATIISVASSLWQPKLLQNVLEGIMKDDQDKVMQIGIYLIVIAVVGLIAGVVNTITSAITAQGMTADIRETTFRKIQTFSFANIEKFSVGNLSVRLTNDMTQIQNVIMMSLQTLVRIPILFVGSFILAMNSIPSLWWIIILLVVLVFVITFLSMGSMGKHFGAIQNLIDKINNLAKENLMGTRIVKSFVQEDNEINRFSKTSDQLEKHTAIVGMLFSVMIPSFMLVANLAVVASIYFVGNLVDTDPEAIAAIASFMNYLMQIMMSIIMGGMMMMMASRGAVSLKRLQEILATDPDIVYPDVPDQDLAGTLAFEHVSFRYPEDDHDTLNDISFEINAGEMIGIVGATGAGKSTMAQLIPRLFDPTKGGIRIGGVPIKELNEHNLHDSVSFVLQKAILFSGTIAQNLKHGKKDADTADMDRATGIAQAKEFIEKLADTYDAPVEERSANFSGGQKQRLSISRGVIGQPKILILDDSTSALDAHSEKLVKEALDRELADTTTLIIAQKISSVVNADRILVLDEGRLVGVGTHHELLETSAVYREIFETQKGKRG</sequence>
<keyword evidence="9" id="KW-0378">Hydrolase</keyword>
<dbReference type="PROSITE" id="PS50929">
    <property type="entry name" value="ABC_TM1F"/>
    <property type="match status" value="1"/>
</dbReference>
<evidence type="ECO:0000313" key="10">
    <source>
        <dbReference type="Proteomes" id="UP000239650"/>
    </source>
</evidence>
<dbReference type="InterPro" id="IPR017871">
    <property type="entry name" value="ABC_transporter-like_CS"/>
</dbReference>
<dbReference type="Gene3D" id="1.20.1560.10">
    <property type="entry name" value="ABC transporter type 1, transmembrane domain"/>
    <property type="match status" value="1"/>
</dbReference>
<dbReference type="GO" id="GO:0016887">
    <property type="term" value="F:ATP hydrolysis activity"/>
    <property type="evidence" value="ECO:0007669"/>
    <property type="project" value="InterPro"/>
</dbReference>
<evidence type="ECO:0000256" key="1">
    <source>
        <dbReference type="ARBA" id="ARBA00004651"/>
    </source>
</evidence>
<keyword evidence="3" id="KW-1003">Cell membrane</keyword>
<dbReference type="InterPro" id="IPR003439">
    <property type="entry name" value="ABC_transporter-like_ATP-bd"/>
</dbReference>
<dbReference type="GO" id="GO:0005524">
    <property type="term" value="F:ATP binding"/>
    <property type="evidence" value="ECO:0007669"/>
    <property type="project" value="UniProtKB-KW"/>
</dbReference>
<dbReference type="InterPro" id="IPR027417">
    <property type="entry name" value="P-loop_NTPase"/>
</dbReference>
<dbReference type="RefSeq" id="WP_016264573.1">
    <property type="nucleotide sequence ID" value="NZ_BJLN01000003.1"/>
</dbReference>
<dbReference type="PANTHER" id="PTHR43394:SF1">
    <property type="entry name" value="ATP-BINDING CASSETTE SUB-FAMILY B MEMBER 10, MITOCHONDRIAL"/>
    <property type="match status" value="1"/>
</dbReference>
<dbReference type="PROSITE" id="PS50893">
    <property type="entry name" value="ABC_TRANSPORTER_2"/>
    <property type="match status" value="1"/>
</dbReference>
<dbReference type="InterPro" id="IPR036640">
    <property type="entry name" value="ABC1_TM_sf"/>
</dbReference>